<protein>
    <submittedName>
        <fullName evidence="2">Uncharacterized protein</fullName>
    </submittedName>
</protein>
<keyword evidence="3" id="KW-1185">Reference proteome</keyword>
<accession>A0A383VWR7</accession>
<reference evidence="2 3" key="1">
    <citation type="submission" date="2016-10" db="EMBL/GenBank/DDBJ databases">
        <authorList>
            <person name="Cai Z."/>
        </authorList>
    </citation>
    <scope>NUCLEOTIDE SEQUENCE [LARGE SCALE GENOMIC DNA]</scope>
</reference>
<dbReference type="AlphaFoldDB" id="A0A383VWR7"/>
<sequence length="116" mass="12523">MSGSSTPSLPPPQGYVAEKVSIVLGALRSALRRVGLAVTTVDDSLVPLEDKIKEPGQQDGSPRPHSPSKVPGLHSIGHKVDQVLQDAAEFKDSHAAHVAHDAMLEDRLHRDRRIEL</sequence>
<dbReference type="OrthoDB" id="10486210at2759"/>
<dbReference type="Proteomes" id="UP000256970">
    <property type="component" value="Unassembled WGS sequence"/>
</dbReference>
<gene>
    <name evidence="2" type="ORF">BQ4739_LOCUS9500</name>
</gene>
<feature type="region of interest" description="Disordered" evidence="1">
    <location>
        <begin position="48"/>
        <end position="77"/>
    </location>
</feature>
<evidence type="ECO:0000313" key="2">
    <source>
        <dbReference type="EMBL" id="SZX69204.1"/>
    </source>
</evidence>
<proteinExistence type="predicted"/>
<organism evidence="2 3">
    <name type="scientific">Tetradesmus obliquus</name>
    <name type="common">Green alga</name>
    <name type="synonym">Acutodesmus obliquus</name>
    <dbReference type="NCBI Taxonomy" id="3088"/>
    <lineage>
        <taxon>Eukaryota</taxon>
        <taxon>Viridiplantae</taxon>
        <taxon>Chlorophyta</taxon>
        <taxon>core chlorophytes</taxon>
        <taxon>Chlorophyceae</taxon>
        <taxon>CS clade</taxon>
        <taxon>Sphaeropleales</taxon>
        <taxon>Scenedesmaceae</taxon>
        <taxon>Tetradesmus</taxon>
    </lineage>
</organism>
<evidence type="ECO:0000313" key="3">
    <source>
        <dbReference type="Proteomes" id="UP000256970"/>
    </source>
</evidence>
<name>A0A383VWR7_TETOB</name>
<dbReference type="EMBL" id="FNXT01000910">
    <property type="protein sequence ID" value="SZX69204.1"/>
    <property type="molecule type" value="Genomic_DNA"/>
</dbReference>
<evidence type="ECO:0000256" key="1">
    <source>
        <dbReference type="SAM" id="MobiDB-lite"/>
    </source>
</evidence>